<comment type="subcellular location">
    <subcellularLocation>
        <location evidence="1">Cell membrane</location>
        <topology evidence="1">Multi-pass membrane protein</topology>
    </subcellularLocation>
</comment>
<keyword evidence="2" id="KW-1003">Cell membrane</keyword>
<feature type="transmembrane region" description="Helical" evidence="6">
    <location>
        <begin position="55"/>
        <end position="75"/>
    </location>
</feature>
<evidence type="ECO:0000256" key="1">
    <source>
        <dbReference type="ARBA" id="ARBA00004651"/>
    </source>
</evidence>
<dbReference type="GO" id="GO:0015944">
    <property type="term" value="P:formate oxidation"/>
    <property type="evidence" value="ECO:0007669"/>
    <property type="project" value="TreeGrafter"/>
</dbReference>
<organism evidence="8 9">
    <name type="scientific">Sporomusa malonica</name>
    <dbReference type="NCBI Taxonomy" id="112901"/>
    <lineage>
        <taxon>Bacteria</taxon>
        <taxon>Bacillati</taxon>
        <taxon>Bacillota</taxon>
        <taxon>Negativicutes</taxon>
        <taxon>Selenomonadales</taxon>
        <taxon>Sporomusaceae</taxon>
        <taxon>Sporomusa</taxon>
    </lineage>
</organism>
<dbReference type="GO" id="GO:0009055">
    <property type="term" value="F:electron transfer activity"/>
    <property type="evidence" value="ECO:0007669"/>
    <property type="project" value="InterPro"/>
</dbReference>
<gene>
    <name evidence="8" type="ORF">SAMN04488500_101348</name>
</gene>
<keyword evidence="5 6" id="KW-0472">Membrane</keyword>
<dbReference type="Proteomes" id="UP000192738">
    <property type="component" value="Unassembled WGS sequence"/>
</dbReference>
<dbReference type="Pfam" id="PF01292">
    <property type="entry name" value="Ni_hydr_CYTB"/>
    <property type="match status" value="1"/>
</dbReference>
<accession>A0A1W1YGK0</accession>
<dbReference type="OrthoDB" id="1808646at2"/>
<proteinExistence type="predicted"/>
<keyword evidence="9" id="KW-1185">Reference proteome</keyword>
<dbReference type="GO" id="GO:0036397">
    <property type="term" value="F:formate dehydrogenase (quinone) activity"/>
    <property type="evidence" value="ECO:0007669"/>
    <property type="project" value="TreeGrafter"/>
</dbReference>
<feature type="transmembrane region" description="Helical" evidence="6">
    <location>
        <begin position="128"/>
        <end position="146"/>
    </location>
</feature>
<protein>
    <submittedName>
        <fullName evidence="8">Formate dehydrogenase subunit gamma</fullName>
    </submittedName>
</protein>
<keyword evidence="3 6" id="KW-0812">Transmembrane</keyword>
<dbReference type="GO" id="GO:0009061">
    <property type="term" value="P:anaerobic respiration"/>
    <property type="evidence" value="ECO:0007669"/>
    <property type="project" value="TreeGrafter"/>
</dbReference>
<dbReference type="GO" id="GO:0022904">
    <property type="term" value="P:respiratory electron transport chain"/>
    <property type="evidence" value="ECO:0007669"/>
    <property type="project" value="InterPro"/>
</dbReference>
<dbReference type="SUPFAM" id="SSF81342">
    <property type="entry name" value="Transmembrane di-heme cytochromes"/>
    <property type="match status" value="1"/>
</dbReference>
<dbReference type="Gene3D" id="1.20.950.20">
    <property type="entry name" value="Transmembrane di-heme cytochromes, Chain C"/>
    <property type="match status" value="1"/>
</dbReference>
<dbReference type="GO" id="GO:0009326">
    <property type="term" value="C:formate dehydrogenase complex"/>
    <property type="evidence" value="ECO:0007669"/>
    <property type="project" value="TreeGrafter"/>
</dbReference>
<evidence type="ECO:0000259" key="7">
    <source>
        <dbReference type="Pfam" id="PF01292"/>
    </source>
</evidence>
<feature type="transmembrane region" description="Helical" evidence="6">
    <location>
        <begin position="166"/>
        <end position="184"/>
    </location>
</feature>
<dbReference type="EMBL" id="FWXI01000001">
    <property type="protein sequence ID" value="SMC35269.1"/>
    <property type="molecule type" value="Genomic_DNA"/>
</dbReference>
<evidence type="ECO:0000256" key="4">
    <source>
        <dbReference type="ARBA" id="ARBA00022989"/>
    </source>
</evidence>
<feature type="domain" description="Cytochrome b561 bacterial/Ni-hydrogenase" evidence="7">
    <location>
        <begin position="10"/>
        <end position="192"/>
    </location>
</feature>
<evidence type="ECO:0000256" key="3">
    <source>
        <dbReference type="ARBA" id="ARBA00022692"/>
    </source>
</evidence>
<dbReference type="InterPro" id="IPR016174">
    <property type="entry name" value="Di-haem_cyt_TM"/>
</dbReference>
<dbReference type="STRING" id="112901.SAMN04488500_101348"/>
<dbReference type="PANTHER" id="PTHR30074">
    <property type="entry name" value="FORMATE DEHYDROGENASE, NITRATE-INDUCIBLE, CYTOCHROME B556 FDN SUBUNIT"/>
    <property type="match status" value="1"/>
</dbReference>
<dbReference type="InterPro" id="IPR051817">
    <property type="entry name" value="FDH_cytochrome_b556_subunit"/>
</dbReference>
<keyword evidence="4 6" id="KW-1133">Transmembrane helix</keyword>
<dbReference type="InterPro" id="IPR011577">
    <property type="entry name" value="Cyt_b561_bac/Ni-Hgenase"/>
</dbReference>
<evidence type="ECO:0000256" key="6">
    <source>
        <dbReference type="SAM" id="Phobius"/>
    </source>
</evidence>
<dbReference type="GO" id="GO:0005886">
    <property type="term" value="C:plasma membrane"/>
    <property type="evidence" value="ECO:0007669"/>
    <property type="project" value="UniProtKB-SubCell"/>
</dbReference>
<feature type="transmembrane region" description="Helical" evidence="6">
    <location>
        <begin position="15"/>
        <end position="35"/>
    </location>
</feature>
<evidence type="ECO:0000313" key="8">
    <source>
        <dbReference type="EMBL" id="SMC35269.1"/>
    </source>
</evidence>
<dbReference type="AlphaFoldDB" id="A0A1W1YGK0"/>
<evidence type="ECO:0000256" key="5">
    <source>
        <dbReference type="ARBA" id="ARBA00023136"/>
    </source>
</evidence>
<name>A0A1W1YGK0_9FIRM</name>
<evidence type="ECO:0000313" key="9">
    <source>
        <dbReference type="Proteomes" id="UP000192738"/>
    </source>
</evidence>
<reference evidence="8 9" key="1">
    <citation type="submission" date="2017-04" db="EMBL/GenBank/DDBJ databases">
        <authorList>
            <person name="Afonso C.L."/>
            <person name="Miller P.J."/>
            <person name="Scott M.A."/>
            <person name="Spackman E."/>
            <person name="Goraichik I."/>
            <person name="Dimitrov K.M."/>
            <person name="Suarez D.L."/>
            <person name="Swayne D.E."/>
        </authorList>
    </citation>
    <scope>NUCLEOTIDE SEQUENCE [LARGE SCALE GENOMIC DNA]</scope>
    <source>
        <strain evidence="8 9">DSM 5090</strain>
    </source>
</reference>
<sequence length="241" mass="27116">MLIDNNYVHRHEKGFIICHWMNAISFIMLFVTALPLYTDTFKFLYDVFGAYNLQIMHRVFAVIFIVTPFLGFFIARKGFSLWAKEILTVNPAEDMAFMSKFPLELIGLHPEGVPKQGFYNSGERMNSALQIGIWLLLVASGLALWVGNSYLSRETMAWMGPLHSAAAGLGFAAFLAHLYLAAVANPDSLRGMRKGNIHVRYAKAHHEKWYEDLIARGEFTREEAEKAIKADAMGKSASGSM</sequence>
<dbReference type="PANTHER" id="PTHR30074:SF6">
    <property type="entry name" value="FORMATE DEHYDROGENASE GAMMA SUBUNIT"/>
    <property type="match status" value="1"/>
</dbReference>
<evidence type="ECO:0000256" key="2">
    <source>
        <dbReference type="ARBA" id="ARBA00022475"/>
    </source>
</evidence>